<dbReference type="AlphaFoldDB" id="A0AAD2G0T9"/>
<dbReference type="InterPro" id="IPR017937">
    <property type="entry name" value="Thioredoxin_CS"/>
</dbReference>
<keyword evidence="2" id="KW-0249">Electron transport</keyword>
<keyword evidence="4" id="KW-1133">Transmembrane helix</keyword>
<dbReference type="InterPro" id="IPR036249">
    <property type="entry name" value="Thioredoxin-like_sf"/>
</dbReference>
<dbReference type="SUPFAM" id="SSF52833">
    <property type="entry name" value="Thioredoxin-like"/>
    <property type="match status" value="1"/>
</dbReference>
<dbReference type="Pfam" id="PF00085">
    <property type="entry name" value="Thioredoxin"/>
    <property type="match status" value="1"/>
</dbReference>
<dbReference type="GO" id="GO:0015035">
    <property type="term" value="F:protein-disulfide reductase activity"/>
    <property type="evidence" value="ECO:0007669"/>
    <property type="project" value="TreeGrafter"/>
</dbReference>
<keyword evidence="3" id="KW-1015">Disulfide bond</keyword>
<comment type="caution">
    <text evidence="6">The sequence shown here is derived from an EMBL/GenBank/DDBJ whole genome shotgun (WGS) entry which is preliminary data.</text>
</comment>
<evidence type="ECO:0000256" key="4">
    <source>
        <dbReference type="SAM" id="Phobius"/>
    </source>
</evidence>
<evidence type="ECO:0000256" key="1">
    <source>
        <dbReference type="ARBA" id="ARBA00022448"/>
    </source>
</evidence>
<dbReference type="GO" id="GO:0005737">
    <property type="term" value="C:cytoplasm"/>
    <property type="evidence" value="ECO:0007669"/>
    <property type="project" value="TreeGrafter"/>
</dbReference>
<evidence type="ECO:0000256" key="2">
    <source>
        <dbReference type="ARBA" id="ARBA00022982"/>
    </source>
</evidence>
<feature type="transmembrane region" description="Helical" evidence="4">
    <location>
        <begin position="6"/>
        <end position="29"/>
    </location>
</feature>
<accession>A0AAD2G0T9</accession>
<dbReference type="PANTHER" id="PTHR45663:SF11">
    <property type="entry name" value="GEO12009P1"/>
    <property type="match status" value="1"/>
</dbReference>
<name>A0AAD2G0T9_9STRA</name>
<evidence type="ECO:0000259" key="5">
    <source>
        <dbReference type="PROSITE" id="PS51352"/>
    </source>
</evidence>
<dbReference type="PROSITE" id="PS51352">
    <property type="entry name" value="THIOREDOXIN_2"/>
    <property type="match status" value="1"/>
</dbReference>
<gene>
    <name evidence="6" type="ORF">CYCCA115_LOCUS17552</name>
</gene>
<dbReference type="CDD" id="cd02947">
    <property type="entry name" value="TRX_family"/>
    <property type="match status" value="1"/>
</dbReference>
<reference evidence="6" key="1">
    <citation type="submission" date="2023-08" db="EMBL/GenBank/DDBJ databases">
        <authorList>
            <person name="Audoor S."/>
            <person name="Bilcke G."/>
        </authorList>
    </citation>
    <scope>NUCLEOTIDE SEQUENCE</scope>
</reference>
<proteinExistence type="predicted"/>
<evidence type="ECO:0000313" key="7">
    <source>
        <dbReference type="Proteomes" id="UP001295423"/>
    </source>
</evidence>
<keyword evidence="1" id="KW-0813">Transport</keyword>
<dbReference type="EMBL" id="CAKOGP040001980">
    <property type="protein sequence ID" value="CAJ1959128.1"/>
    <property type="molecule type" value="Genomic_DNA"/>
</dbReference>
<keyword evidence="4" id="KW-0472">Membrane</keyword>
<dbReference type="InterPro" id="IPR013766">
    <property type="entry name" value="Thioredoxin_domain"/>
</dbReference>
<dbReference type="Proteomes" id="UP001295423">
    <property type="component" value="Unassembled WGS sequence"/>
</dbReference>
<dbReference type="Gene3D" id="3.40.30.10">
    <property type="entry name" value="Glutaredoxin"/>
    <property type="match status" value="1"/>
</dbReference>
<sequence>MVSRSITISLSVAAVMMFAIMITIADGFAPQSTKGYCRNIMQQQTEHTSRISPLFAIKSGGKIMKDAEMYRKTVLENTSSTRPTLVFFTAPWCGPCRLTTPSVKEVMQQFSNEIDVVEVCTDDLAEVSEEAGVVSIPSILFYYQGKKMDTIVGCVAKSVLANTVSKVLEDVAKVTTS</sequence>
<evidence type="ECO:0000313" key="6">
    <source>
        <dbReference type="EMBL" id="CAJ1959128.1"/>
    </source>
</evidence>
<organism evidence="6 7">
    <name type="scientific">Cylindrotheca closterium</name>
    <dbReference type="NCBI Taxonomy" id="2856"/>
    <lineage>
        <taxon>Eukaryota</taxon>
        <taxon>Sar</taxon>
        <taxon>Stramenopiles</taxon>
        <taxon>Ochrophyta</taxon>
        <taxon>Bacillariophyta</taxon>
        <taxon>Bacillariophyceae</taxon>
        <taxon>Bacillariophycidae</taxon>
        <taxon>Bacillariales</taxon>
        <taxon>Bacillariaceae</taxon>
        <taxon>Cylindrotheca</taxon>
    </lineage>
</organism>
<evidence type="ECO:0000256" key="3">
    <source>
        <dbReference type="ARBA" id="ARBA00023157"/>
    </source>
</evidence>
<dbReference type="PANTHER" id="PTHR45663">
    <property type="entry name" value="GEO12009P1"/>
    <property type="match status" value="1"/>
</dbReference>
<protein>
    <recommendedName>
        <fullName evidence="5">Thioredoxin domain-containing protein</fullName>
    </recommendedName>
</protein>
<keyword evidence="4" id="KW-0812">Transmembrane</keyword>
<keyword evidence="7" id="KW-1185">Reference proteome</keyword>
<dbReference type="PROSITE" id="PS00194">
    <property type="entry name" value="THIOREDOXIN_1"/>
    <property type="match status" value="1"/>
</dbReference>
<feature type="domain" description="Thioredoxin" evidence="5">
    <location>
        <begin position="58"/>
        <end position="173"/>
    </location>
</feature>